<evidence type="ECO:0000313" key="1">
    <source>
        <dbReference type="EMBL" id="GFC68389.1"/>
    </source>
</evidence>
<dbReference type="AlphaFoldDB" id="A0A699QFW5"/>
<feature type="non-terminal residue" evidence="1">
    <location>
        <position position="42"/>
    </location>
</feature>
<gene>
    <name evidence="1" type="ORF">Tci_840359</name>
</gene>
<accession>A0A699QFW5</accession>
<proteinExistence type="predicted"/>
<dbReference type="EMBL" id="BKCJ011019913">
    <property type="protein sequence ID" value="GFC68389.1"/>
    <property type="molecule type" value="Genomic_DNA"/>
</dbReference>
<comment type="caution">
    <text evidence="1">The sequence shown here is derived from an EMBL/GenBank/DDBJ whole genome shotgun (WGS) entry which is preliminary data.</text>
</comment>
<organism evidence="1">
    <name type="scientific">Tanacetum cinerariifolium</name>
    <name type="common">Dalmatian daisy</name>
    <name type="synonym">Chrysanthemum cinerariifolium</name>
    <dbReference type="NCBI Taxonomy" id="118510"/>
    <lineage>
        <taxon>Eukaryota</taxon>
        <taxon>Viridiplantae</taxon>
        <taxon>Streptophyta</taxon>
        <taxon>Embryophyta</taxon>
        <taxon>Tracheophyta</taxon>
        <taxon>Spermatophyta</taxon>
        <taxon>Magnoliopsida</taxon>
        <taxon>eudicotyledons</taxon>
        <taxon>Gunneridae</taxon>
        <taxon>Pentapetalae</taxon>
        <taxon>asterids</taxon>
        <taxon>campanulids</taxon>
        <taxon>Asterales</taxon>
        <taxon>Asteraceae</taxon>
        <taxon>Asteroideae</taxon>
        <taxon>Anthemideae</taxon>
        <taxon>Anthemidinae</taxon>
        <taxon>Tanacetum</taxon>
    </lineage>
</organism>
<sequence>MHKAFPLLVMKFPLPGEVPTASEESSHCQKKRDATAKRIALL</sequence>
<reference evidence="1" key="1">
    <citation type="journal article" date="2019" name="Sci. Rep.">
        <title>Draft genome of Tanacetum cinerariifolium, the natural source of mosquito coil.</title>
        <authorList>
            <person name="Yamashiro T."/>
            <person name="Shiraishi A."/>
            <person name="Satake H."/>
            <person name="Nakayama K."/>
        </authorList>
    </citation>
    <scope>NUCLEOTIDE SEQUENCE</scope>
</reference>
<protein>
    <submittedName>
        <fullName evidence="1">Uncharacterized protein</fullName>
    </submittedName>
</protein>
<name>A0A699QFW5_TANCI</name>